<keyword evidence="9" id="KW-0406">Ion transport</keyword>
<keyword evidence="4" id="KW-0633">Potassium transport</keyword>
<dbReference type="PRINTS" id="PR01095">
    <property type="entry name" value="TASKCHANNEL"/>
</dbReference>
<feature type="transmembrane region" description="Helical" evidence="12">
    <location>
        <begin position="201"/>
        <end position="218"/>
    </location>
</feature>
<name>A0A8C0U1T8_CYACU</name>
<comment type="subcellular location">
    <subcellularLocation>
        <location evidence="1">Membrane</location>
        <topology evidence="1">Multi-pass membrane protein</topology>
    </subcellularLocation>
</comment>
<keyword evidence="8 12" id="KW-1133">Transmembrane helix</keyword>
<dbReference type="AlphaFoldDB" id="A0A8C0U1T8"/>
<keyword evidence="7" id="KW-0630">Potassium</keyword>
<comment type="similarity">
    <text evidence="2">Belongs to the two pore domain potassium channel (TC 1.A.1.8) family.</text>
</comment>
<evidence type="ECO:0000256" key="11">
    <source>
        <dbReference type="ARBA" id="ARBA00023303"/>
    </source>
</evidence>
<organism evidence="14 15">
    <name type="scientific">Cyanistes caeruleus</name>
    <name type="common">Eurasian blue tit</name>
    <name type="synonym">Parus caeruleus</name>
    <dbReference type="NCBI Taxonomy" id="156563"/>
    <lineage>
        <taxon>Eukaryota</taxon>
        <taxon>Metazoa</taxon>
        <taxon>Chordata</taxon>
        <taxon>Craniata</taxon>
        <taxon>Vertebrata</taxon>
        <taxon>Euteleostomi</taxon>
        <taxon>Archelosauria</taxon>
        <taxon>Archosauria</taxon>
        <taxon>Dinosauria</taxon>
        <taxon>Saurischia</taxon>
        <taxon>Theropoda</taxon>
        <taxon>Coelurosauria</taxon>
        <taxon>Aves</taxon>
        <taxon>Neognathae</taxon>
        <taxon>Neoaves</taxon>
        <taxon>Telluraves</taxon>
        <taxon>Australaves</taxon>
        <taxon>Passeriformes</taxon>
        <taxon>Paridae</taxon>
        <taxon>Cyanistes</taxon>
    </lineage>
</organism>
<dbReference type="InterPro" id="IPR003280">
    <property type="entry name" value="2pore_dom_K_chnl"/>
</dbReference>
<feature type="domain" description="Potassium channel" evidence="13">
    <location>
        <begin position="149"/>
        <end position="217"/>
    </location>
</feature>
<evidence type="ECO:0000313" key="15">
    <source>
        <dbReference type="Proteomes" id="UP000694410"/>
    </source>
</evidence>
<evidence type="ECO:0000256" key="5">
    <source>
        <dbReference type="ARBA" id="ARBA00022692"/>
    </source>
</evidence>
<feature type="transmembrane region" description="Helical" evidence="12">
    <location>
        <begin position="81"/>
        <end position="101"/>
    </location>
</feature>
<dbReference type="GO" id="GO:0022841">
    <property type="term" value="F:potassium ion leak channel activity"/>
    <property type="evidence" value="ECO:0007669"/>
    <property type="project" value="TreeGrafter"/>
</dbReference>
<evidence type="ECO:0000313" key="14">
    <source>
        <dbReference type="Ensembl" id="ENSCCEP00000002168.1"/>
    </source>
</evidence>
<evidence type="ECO:0000259" key="13">
    <source>
        <dbReference type="Pfam" id="PF07885"/>
    </source>
</evidence>
<dbReference type="GO" id="GO:0030322">
    <property type="term" value="P:stabilization of membrane potential"/>
    <property type="evidence" value="ECO:0007669"/>
    <property type="project" value="TreeGrafter"/>
</dbReference>
<evidence type="ECO:0000256" key="4">
    <source>
        <dbReference type="ARBA" id="ARBA00022538"/>
    </source>
</evidence>
<evidence type="ECO:0000256" key="9">
    <source>
        <dbReference type="ARBA" id="ARBA00023065"/>
    </source>
</evidence>
<sequence length="241" mass="27205">IWTPLLVLGCLFYLLLGAMVFQLLAETHFWDQFQLKKLKFLQNYTCLDGQALEQFVQVLMEAWGKGVNQEGNTTNPSNWDFSNPFFAGTVVTTIVEVLSFLKTMTGQTCVFYALFGEPLNLVFLNQLEKSLNAHLLTLERGVCHLPLLFQVVQTLAVAIFLTTGTLLFPEGFYFTFITLSTIGFGDYIADTNPNKHYIPMYRSLTAIWSVFGLAWLALKTILKLGRKISGCNRKIVTPPPQ</sequence>
<dbReference type="InterPro" id="IPR013099">
    <property type="entry name" value="K_chnl_dom"/>
</dbReference>
<evidence type="ECO:0000256" key="2">
    <source>
        <dbReference type="ARBA" id="ARBA00006666"/>
    </source>
</evidence>
<dbReference type="InterPro" id="IPR003092">
    <property type="entry name" value="2pore_dom_K_chnl_TASK"/>
</dbReference>
<protein>
    <submittedName>
        <fullName evidence="14">Potassium two pore domain channel subfamily K member 16</fullName>
    </submittedName>
</protein>
<keyword evidence="5 12" id="KW-0812">Transmembrane</keyword>
<reference evidence="14" key="2">
    <citation type="submission" date="2025-09" db="UniProtKB">
        <authorList>
            <consortium name="Ensembl"/>
        </authorList>
    </citation>
    <scope>IDENTIFICATION</scope>
</reference>
<dbReference type="Pfam" id="PF07885">
    <property type="entry name" value="Ion_trans_2"/>
    <property type="match status" value="1"/>
</dbReference>
<dbReference type="Ensembl" id="ENSCCET00000003635.1">
    <property type="protein sequence ID" value="ENSCCEP00000002168.1"/>
    <property type="gene ID" value="ENSCCEG00000002465.1"/>
</dbReference>
<evidence type="ECO:0000256" key="1">
    <source>
        <dbReference type="ARBA" id="ARBA00004141"/>
    </source>
</evidence>
<accession>A0A8C0U1T8</accession>
<dbReference type="GO" id="GO:0005886">
    <property type="term" value="C:plasma membrane"/>
    <property type="evidence" value="ECO:0007669"/>
    <property type="project" value="TreeGrafter"/>
</dbReference>
<evidence type="ECO:0000256" key="3">
    <source>
        <dbReference type="ARBA" id="ARBA00022448"/>
    </source>
</evidence>
<evidence type="ECO:0000256" key="10">
    <source>
        <dbReference type="ARBA" id="ARBA00023136"/>
    </source>
</evidence>
<dbReference type="Gene3D" id="1.10.287.70">
    <property type="match status" value="1"/>
</dbReference>
<reference evidence="14" key="1">
    <citation type="submission" date="2025-08" db="UniProtKB">
        <authorList>
            <consortium name="Ensembl"/>
        </authorList>
    </citation>
    <scope>IDENTIFICATION</scope>
</reference>
<dbReference type="SUPFAM" id="SSF81324">
    <property type="entry name" value="Voltage-gated potassium channels"/>
    <property type="match status" value="1"/>
</dbReference>
<evidence type="ECO:0000256" key="7">
    <source>
        <dbReference type="ARBA" id="ARBA00022958"/>
    </source>
</evidence>
<keyword evidence="6" id="KW-0631">Potassium channel</keyword>
<evidence type="ECO:0000256" key="12">
    <source>
        <dbReference type="SAM" id="Phobius"/>
    </source>
</evidence>
<keyword evidence="3" id="KW-0813">Transport</keyword>
<dbReference type="PANTHER" id="PTHR11003">
    <property type="entry name" value="POTASSIUM CHANNEL, SUBFAMILY K"/>
    <property type="match status" value="1"/>
</dbReference>
<keyword evidence="10 12" id="KW-0472">Membrane</keyword>
<dbReference type="GO" id="GO:0015271">
    <property type="term" value="F:outward rectifier potassium channel activity"/>
    <property type="evidence" value="ECO:0007669"/>
    <property type="project" value="TreeGrafter"/>
</dbReference>
<dbReference type="PANTHER" id="PTHR11003:SF104">
    <property type="entry name" value="POTASSIUM CHANNEL SUBFAMILY K MEMBER 16"/>
    <property type="match status" value="1"/>
</dbReference>
<keyword evidence="11" id="KW-0407">Ion channel</keyword>
<evidence type="ECO:0000256" key="6">
    <source>
        <dbReference type="ARBA" id="ARBA00022826"/>
    </source>
</evidence>
<keyword evidence="15" id="KW-1185">Reference proteome</keyword>
<dbReference type="Proteomes" id="UP000694410">
    <property type="component" value="Unplaced"/>
</dbReference>
<evidence type="ECO:0000256" key="8">
    <source>
        <dbReference type="ARBA" id="ARBA00022989"/>
    </source>
</evidence>
<proteinExistence type="inferred from homology"/>